<name>A0AAP0BLC3_9ASPA</name>
<dbReference type="PANTHER" id="PTHR43198">
    <property type="entry name" value="BIFUNCTIONAL TH2 PROTEIN"/>
    <property type="match status" value="1"/>
</dbReference>
<organism evidence="2 3">
    <name type="scientific">Platanthera zijinensis</name>
    <dbReference type="NCBI Taxonomy" id="2320716"/>
    <lineage>
        <taxon>Eukaryota</taxon>
        <taxon>Viridiplantae</taxon>
        <taxon>Streptophyta</taxon>
        <taxon>Embryophyta</taxon>
        <taxon>Tracheophyta</taxon>
        <taxon>Spermatophyta</taxon>
        <taxon>Magnoliopsida</taxon>
        <taxon>Liliopsida</taxon>
        <taxon>Asparagales</taxon>
        <taxon>Orchidaceae</taxon>
        <taxon>Orchidoideae</taxon>
        <taxon>Orchideae</taxon>
        <taxon>Orchidinae</taxon>
        <taxon>Platanthera</taxon>
    </lineage>
</organism>
<evidence type="ECO:0000256" key="1">
    <source>
        <dbReference type="SAM" id="MobiDB-lite"/>
    </source>
</evidence>
<comment type="caution">
    <text evidence="2">The sequence shown here is derived from an EMBL/GenBank/DDBJ whole genome shotgun (WGS) entry which is preliminary data.</text>
</comment>
<evidence type="ECO:0000313" key="2">
    <source>
        <dbReference type="EMBL" id="KAK8943057.1"/>
    </source>
</evidence>
<gene>
    <name evidence="2" type="ORF">KSP39_PZI009672</name>
</gene>
<feature type="region of interest" description="Disordered" evidence="1">
    <location>
        <begin position="53"/>
        <end position="85"/>
    </location>
</feature>
<keyword evidence="3" id="KW-1185">Reference proteome</keyword>
<accession>A0AAP0BLC3</accession>
<protein>
    <submittedName>
        <fullName evidence="2">Uncharacterized protein</fullName>
    </submittedName>
</protein>
<dbReference type="PANTHER" id="PTHR43198:SF2">
    <property type="entry name" value="SI:CH1073-67J19.1-RELATED"/>
    <property type="match status" value="1"/>
</dbReference>
<dbReference type="EMBL" id="JBBWWQ010000007">
    <property type="protein sequence ID" value="KAK8943057.1"/>
    <property type="molecule type" value="Genomic_DNA"/>
</dbReference>
<evidence type="ECO:0000313" key="3">
    <source>
        <dbReference type="Proteomes" id="UP001418222"/>
    </source>
</evidence>
<dbReference type="AlphaFoldDB" id="A0AAP0BLC3"/>
<dbReference type="Proteomes" id="UP001418222">
    <property type="component" value="Unassembled WGS sequence"/>
</dbReference>
<dbReference type="InterPro" id="IPR050967">
    <property type="entry name" value="Thiamine_Salvage_TenA"/>
</dbReference>
<feature type="compositionally biased region" description="Basic and acidic residues" evidence="1">
    <location>
        <begin position="62"/>
        <end position="85"/>
    </location>
</feature>
<sequence length="305" mass="36122">MLSFLESSRDVKDERERMVGVLSKQVWMWREESQQATAFQARMERRLAEDLVPEEEELNNLEEDRHEESLPRIEKGKETNPEPEKDYTDWKLLKTKEKMWSYAQKKWIIPDEGKKWVFATINGSWRRYKTIIKQKFYNPYENDKERLLNRPKGIPEEQFKGNIEMVRSKQYKKLAKRKKRCRKKQKNMHTTAENAIIKAAKSSDLPGTDSPVNQMTSSELRDYWRGLSSKYTEEYEQCIENLLPTEVASAFVLDDIYERLQQLSDFEKKANSRVIQSGVLKGMNVDDIKCVGKLLKLHDDCSDFF</sequence>
<proteinExistence type="predicted"/>
<dbReference type="GO" id="GO:0005829">
    <property type="term" value="C:cytosol"/>
    <property type="evidence" value="ECO:0007669"/>
    <property type="project" value="TreeGrafter"/>
</dbReference>
<reference evidence="2 3" key="1">
    <citation type="journal article" date="2022" name="Nat. Plants">
        <title>Genomes of leafy and leafless Platanthera orchids illuminate the evolution of mycoheterotrophy.</title>
        <authorList>
            <person name="Li M.H."/>
            <person name="Liu K.W."/>
            <person name="Li Z."/>
            <person name="Lu H.C."/>
            <person name="Ye Q.L."/>
            <person name="Zhang D."/>
            <person name="Wang J.Y."/>
            <person name="Li Y.F."/>
            <person name="Zhong Z.M."/>
            <person name="Liu X."/>
            <person name="Yu X."/>
            <person name="Liu D.K."/>
            <person name="Tu X.D."/>
            <person name="Liu B."/>
            <person name="Hao Y."/>
            <person name="Liao X.Y."/>
            <person name="Jiang Y.T."/>
            <person name="Sun W.H."/>
            <person name="Chen J."/>
            <person name="Chen Y.Q."/>
            <person name="Ai Y."/>
            <person name="Zhai J.W."/>
            <person name="Wu S.S."/>
            <person name="Zhou Z."/>
            <person name="Hsiao Y.Y."/>
            <person name="Wu W.L."/>
            <person name="Chen Y.Y."/>
            <person name="Lin Y.F."/>
            <person name="Hsu J.L."/>
            <person name="Li C.Y."/>
            <person name="Wang Z.W."/>
            <person name="Zhao X."/>
            <person name="Zhong W.Y."/>
            <person name="Ma X.K."/>
            <person name="Ma L."/>
            <person name="Huang J."/>
            <person name="Chen G.Z."/>
            <person name="Huang M.Z."/>
            <person name="Huang L."/>
            <person name="Peng D.H."/>
            <person name="Luo Y.B."/>
            <person name="Zou S.Q."/>
            <person name="Chen S.P."/>
            <person name="Lan S."/>
            <person name="Tsai W.C."/>
            <person name="Van de Peer Y."/>
            <person name="Liu Z.J."/>
        </authorList>
    </citation>
    <scope>NUCLEOTIDE SEQUENCE [LARGE SCALE GENOMIC DNA]</scope>
    <source>
        <strain evidence="2">Lor287</strain>
    </source>
</reference>